<dbReference type="GO" id="GO:0016740">
    <property type="term" value="F:transferase activity"/>
    <property type="evidence" value="ECO:0007669"/>
    <property type="project" value="UniProtKB-UniRule"/>
</dbReference>
<evidence type="ECO:0000256" key="9">
    <source>
        <dbReference type="ARBA" id="ARBA00048540"/>
    </source>
</evidence>
<dbReference type="InterPro" id="IPR003374">
    <property type="entry name" value="ApbE-like_sf"/>
</dbReference>
<evidence type="ECO:0000256" key="11">
    <source>
        <dbReference type="PIRSR" id="PIRSR006268-2"/>
    </source>
</evidence>
<evidence type="ECO:0000313" key="12">
    <source>
        <dbReference type="EMBL" id="OWK36227.1"/>
    </source>
</evidence>
<keyword evidence="5 10" id="KW-0479">Metal-binding</keyword>
<dbReference type="EC" id="2.7.1.180" evidence="1 10"/>
<organism evidence="12 13">
    <name type="scientific">Fimbriiglobus ruber</name>
    <dbReference type="NCBI Taxonomy" id="1908690"/>
    <lineage>
        <taxon>Bacteria</taxon>
        <taxon>Pseudomonadati</taxon>
        <taxon>Planctomycetota</taxon>
        <taxon>Planctomycetia</taxon>
        <taxon>Gemmatales</taxon>
        <taxon>Gemmataceae</taxon>
        <taxon>Fimbriiglobus</taxon>
    </lineage>
</organism>
<keyword evidence="6 10" id="KW-0274">FAD</keyword>
<dbReference type="PIRSF" id="PIRSF006268">
    <property type="entry name" value="ApbE"/>
    <property type="match status" value="1"/>
</dbReference>
<evidence type="ECO:0000256" key="10">
    <source>
        <dbReference type="PIRNR" id="PIRNR006268"/>
    </source>
</evidence>
<proteinExistence type="inferred from homology"/>
<comment type="catalytic activity">
    <reaction evidence="9 10">
        <text>L-threonyl-[protein] + FAD = FMN-L-threonyl-[protein] + AMP + H(+)</text>
        <dbReference type="Rhea" id="RHEA:36847"/>
        <dbReference type="Rhea" id="RHEA-COMP:11060"/>
        <dbReference type="Rhea" id="RHEA-COMP:11061"/>
        <dbReference type="ChEBI" id="CHEBI:15378"/>
        <dbReference type="ChEBI" id="CHEBI:30013"/>
        <dbReference type="ChEBI" id="CHEBI:57692"/>
        <dbReference type="ChEBI" id="CHEBI:74257"/>
        <dbReference type="ChEBI" id="CHEBI:456215"/>
        <dbReference type="EC" id="2.7.1.180"/>
    </reaction>
</comment>
<evidence type="ECO:0000256" key="1">
    <source>
        <dbReference type="ARBA" id="ARBA00011955"/>
    </source>
</evidence>
<dbReference type="AlphaFoldDB" id="A0A225DJB2"/>
<feature type="binding site" evidence="11">
    <location>
        <position position="171"/>
    </location>
    <ligand>
        <name>Mg(2+)</name>
        <dbReference type="ChEBI" id="CHEBI:18420"/>
    </ligand>
</feature>
<comment type="caution">
    <text evidence="12">The sequence shown here is derived from an EMBL/GenBank/DDBJ whole genome shotgun (WGS) entry which is preliminary data.</text>
</comment>
<keyword evidence="12" id="KW-0449">Lipoprotein</keyword>
<comment type="cofactor">
    <cofactor evidence="11">
        <name>Mg(2+)</name>
        <dbReference type="ChEBI" id="CHEBI:18420"/>
    </cofactor>
    <cofactor evidence="11">
        <name>Mn(2+)</name>
        <dbReference type="ChEBI" id="CHEBI:29035"/>
    </cofactor>
    <text evidence="11">Magnesium. Can also use manganese.</text>
</comment>
<accession>A0A225DJB2</accession>
<evidence type="ECO:0000256" key="6">
    <source>
        <dbReference type="ARBA" id="ARBA00022827"/>
    </source>
</evidence>
<gene>
    <name evidence="12" type="ORF">FRUB_08790</name>
</gene>
<dbReference type="EMBL" id="NIDE01000017">
    <property type="protein sequence ID" value="OWK36227.1"/>
    <property type="molecule type" value="Genomic_DNA"/>
</dbReference>
<evidence type="ECO:0000256" key="4">
    <source>
        <dbReference type="ARBA" id="ARBA00022679"/>
    </source>
</evidence>
<dbReference type="Proteomes" id="UP000214646">
    <property type="component" value="Unassembled WGS sequence"/>
</dbReference>
<dbReference type="Pfam" id="PF02424">
    <property type="entry name" value="ApbE"/>
    <property type="match status" value="1"/>
</dbReference>
<keyword evidence="3 10" id="KW-0285">Flavoprotein</keyword>
<name>A0A225DJB2_9BACT</name>
<dbReference type="GO" id="GO:0046872">
    <property type="term" value="F:metal ion binding"/>
    <property type="evidence" value="ECO:0007669"/>
    <property type="project" value="UniProtKB-UniRule"/>
</dbReference>
<reference evidence="13" key="1">
    <citation type="submission" date="2017-06" db="EMBL/GenBank/DDBJ databases">
        <title>Genome analysis of Fimbriiglobus ruber SP5, the first member of the order Planctomycetales with confirmed chitinolytic capability.</title>
        <authorList>
            <person name="Ravin N.V."/>
            <person name="Rakitin A.L."/>
            <person name="Ivanova A.A."/>
            <person name="Beletsky A.V."/>
            <person name="Kulichevskaya I.S."/>
            <person name="Mardanov A.V."/>
            <person name="Dedysh S.N."/>
        </authorList>
    </citation>
    <scope>NUCLEOTIDE SEQUENCE [LARGE SCALE GENOMIC DNA]</scope>
    <source>
        <strain evidence="13">SP5</strain>
    </source>
</reference>
<comment type="similarity">
    <text evidence="10">Belongs to the ApbE family.</text>
</comment>
<evidence type="ECO:0000256" key="2">
    <source>
        <dbReference type="ARBA" id="ARBA00016337"/>
    </source>
</evidence>
<feature type="binding site" evidence="11">
    <location>
        <position position="286"/>
    </location>
    <ligand>
        <name>Mg(2+)</name>
        <dbReference type="ChEBI" id="CHEBI:18420"/>
    </ligand>
</feature>
<keyword evidence="7 10" id="KW-0460">Magnesium</keyword>
<keyword evidence="13" id="KW-1185">Reference proteome</keyword>
<protein>
    <recommendedName>
        <fullName evidence="2 10">FAD:protein FMN transferase</fullName>
        <ecNumber evidence="1 10">2.7.1.180</ecNumber>
    </recommendedName>
    <alternativeName>
        <fullName evidence="8 10">Flavin transferase</fullName>
    </alternativeName>
</protein>
<sequence>MTGAAGALLVPDLAAEPALPGDLTLLRVSRRAMATTFEVAIPYGTADALPAAEDALDLIDDLEDQLTVYRDHSEVSRLNTTAADGPVEVEPRLFDLLSAAATLTRDTAGAFDCATGALIKVWGFHKREGRVPPPEELRAARECSGTRHVVLDPAARTIKFRKHGLEINLGGIGKGYALDRAGERLREKWGITSALLQGGGSSVLAIGAPPTNPRGWAVAVRHPWDDTRTLGTVWLKDQGFGTSAATFQFFEYNGRKLGHLLDPRTGWPADGTAGASVVAPTAAAADALSTALFVYGIAGFEKVAVAHPNLGAIVLPDTPGAAPVVTGLPVSRYDRPGLRETVAALFALPD</sequence>
<evidence type="ECO:0000256" key="3">
    <source>
        <dbReference type="ARBA" id="ARBA00022630"/>
    </source>
</evidence>
<keyword evidence="4 10" id="KW-0808">Transferase</keyword>
<dbReference type="PANTHER" id="PTHR30040:SF2">
    <property type="entry name" value="FAD:PROTEIN FMN TRANSFERASE"/>
    <property type="match status" value="1"/>
</dbReference>
<dbReference type="Gene3D" id="3.10.520.10">
    <property type="entry name" value="ApbE-like domains"/>
    <property type="match status" value="1"/>
</dbReference>
<evidence type="ECO:0000313" key="13">
    <source>
        <dbReference type="Proteomes" id="UP000214646"/>
    </source>
</evidence>
<dbReference type="PANTHER" id="PTHR30040">
    <property type="entry name" value="THIAMINE BIOSYNTHESIS LIPOPROTEIN APBE"/>
    <property type="match status" value="1"/>
</dbReference>
<evidence type="ECO:0000256" key="5">
    <source>
        <dbReference type="ARBA" id="ARBA00022723"/>
    </source>
</evidence>
<feature type="binding site" evidence="11">
    <location>
        <position position="290"/>
    </location>
    <ligand>
        <name>Mg(2+)</name>
        <dbReference type="ChEBI" id="CHEBI:18420"/>
    </ligand>
</feature>
<evidence type="ECO:0000256" key="7">
    <source>
        <dbReference type="ARBA" id="ARBA00022842"/>
    </source>
</evidence>
<evidence type="ECO:0000256" key="8">
    <source>
        <dbReference type="ARBA" id="ARBA00031306"/>
    </source>
</evidence>
<dbReference type="SUPFAM" id="SSF143631">
    <property type="entry name" value="ApbE-like"/>
    <property type="match status" value="1"/>
</dbReference>
<dbReference type="InterPro" id="IPR024932">
    <property type="entry name" value="ApbE"/>
</dbReference>